<dbReference type="EMBL" id="RJVU01059915">
    <property type="protein sequence ID" value="ROJ62441.1"/>
    <property type="molecule type" value="Genomic_DNA"/>
</dbReference>
<feature type="compositionally biased region" description="Basic and acidic residues" evidence="1">
    <location>
        <begin position="1"/>
        <end position="14"/>
    </location>
</feature>
<gene>
    <name evidence="2" type="ORF">DPX16_21427</name>
</gene>
<reference evidence="2 3" key="1">
    <citation type="submission" date="2018-10" db="EMBL/GenBank/DDBJ databases">
        <title>Genome assembly for a Yunnan-Guizhou Plateau 3E fish, Anabarilius grahami (Regan), and its evolutionary and genetic applications.</title>
        <authorList>
            <person name="Jiang W."/>
        </authorList>
    </citation>
    <scope>NUCLEOTIDE SEQUENCE [LARGE SCALE GENOMIC DNA]</scope>
    <source>
        <strain evidence="2">AG-KIZ</strain>
        <tissue evidence="2">Muscle</tissue>
    </source>
</reference>
<organism evidence="2 3">
    <name type="scientific">Anabarilius grahami</name>
    <name type="common">Kanglang fish</name>
    <name type="synonym">Barilius grahami</name>
    <dbReference type="NCBI Taxonomy" id="495550"/>
    <lineage>
        <taxon>Eukaryota</taxon>
        <taxon>Metazoa</taxon>
        <taxon>Chordata</taxon>
        <taxon>Craniata</taxon>
        <taxon>Vertebrata</taxon>
        <taxon>Euteleostomi</taxon>
        <taxon>Actinopterygii</taxon>
        <taxon>Neopterygii</taxon>
        <taxon>Teleostei</taxon>
        <taxon>Ostariophysi</taxon>
        <taxon>Cypriniformes</taxon>
        <taxon>Xenocyprididae</taxon>
        <taxon>Xenocypridinae</taxon>
        <taxon>Xenocypridinae incertae sedis</taxon>
        <taxon>Anabarilius</taxon>
    </lineage>
</organism>
<dbReference type="AlphaFoldDB" id="A0A3N0XWE3"/>
<sequence length="94" mass="10174">MKVKQKPGDEKSGLDGDPVAETSKDIELGASNLNYVDNEKPRCSSVNGIDVVKDQLRANDVGLHVSGVECASKEENDEVTDIMCQNYMNDDGSL</sequence>
<dbReference type="Proteomes" id="UP000281406">
    <property type="component" value="Unassembled WGS sequence"/>
</dbReference>
<evidence type="ECO:0000313" key="2">
    <source>
        <dbReference type="EMBL" id="ROJ62441.1"/>
    </source>
</evidence>
<proteinExistence type="predicted"/>
<protein>
    <submittedName>
        <fullName evidence="2">Uncharacterized protein</fullName>
    </submittedName>
</protein>
<evidence type="ECO:0000256" key="1">
    <source>
        <dbReference type="SAM" id="MobiDB-lite"/>
    </source>
</evidence>
<comment type="caution">
    <text evidence="2">The sequence shown here is derived from an EMBL/GenBank/DDBJ whole genome shotgun (WGS) entry which is preliminary data.</text>
</comment>
<accession>A0A3N0XWE3</accession>
<name>A0A3N0XWE3_ANAGA</name>
<feature type="region of interest" description="Disordered" evidence="1">
    <location>
        <begin position="1"/>
        <end position="23"/>
    </location>
</feature>
<evidence type="ECO:0000313" key="3">
    <source>
        <dbReference type="Proteomes" id="UP000281406"/>
    </source>
</evidence>
<keyword evidence="3" id="KW-1185">Reference proteome</keyword>